<protein>
    <submittedName>
        <fullName evidence="2">Uncharacterized protein</fullName>
    </submittedName>
</protein>
<evidence type="ECO:0000313" key="2">
    <source>
        <dbReference type="EMBL" id="KZP15198.1"/>
    </source>
</evidence>
<gene>
    <name evidence="2" type="ORF">FIBSPDRAFT_87737</name>
</gene>
<sequence length="75" mass="8057">MLTRTEARIEIPTLGRSKWSGKHPPMFSTGGNKPDIATSSWEGPNNIWAARHGQVLDISCDPLLRDIGDLAGGSA</sequence>
<evidence type="ECO:0000256" key="1">
    <source>
        <dbReference type="SAM" id="MobiDB-lite"/>
    </source>
</evidence>
<name>A0A166DYC0_9AGAM</name>
<organism evidence="2">
    <name type="scientific">Athelia psychrophila</name>
    <dbReference type="NCBI Taxonomy" id="1759441"/>
    <lineage>
        <taxon>Eukaryota</taxon>
        <taxon>Fungi</taxon>
        <taxon>Dikarya</taxon>
        <taxon>Basidiomycota</taxon>
        <taxon>Agaricomycotina</taxon>
        <taxon>Agaricomycetes</taxon>
        <taxon>Agaricomycetidae</taxon>
        <taxon>Atheliales</taxon>
        <taxon>Atheliaceae</taxon>
        <taxon>Athelia</taxon>
    </lineage>
</organism>
<proteinExistence type="predicted"/>
<accession>A0A166DYC0</accession>
<reference evidence="2" key="1">
    <citation type="journal article" date="2016" name="Mol. Biol. Evol.">
        <title>Comparative Genomics of Early-Diverging Mushroom-Forming Fungi Provides Insights into the Origins of Lignocellulose Decay Capabilities.</title>
        <authorList>
            <person name="Nagy L.G."/>
            <person name="Riley R."/>
            <person name="Tritt A."/>
            <person name="Adam C."/>
            <person name="Daum C."/>
            <person name="Floudas D."/>
            <person name="Sun H."/>
            <person name="Yadav J.S."/>
            <person name="Pangilinan J."/>
            <person name="Larsson K.H."/>
            <person name="Matsuura K."/>
            <person name="Barry K."/>
            <person name="Labutti K."/>
            <person name="Kuo R."/>
            <person name="Ohm R.A."/>
            <person name="Bhattacharya S.S."/>
            <person name="Shirouzu T."/>
            <person name="Yoshinaga Y."/>
            <person name="Martin F.M."/>
            <person name="Grigoriev I.V."/>
            <person name="Hibbett D.S."/>
        </authorList>
    </citation>
    <scope>NUCLEOTIDE SEQUENCE [LARGE SCALE GENOMIC DNA]</scope>
    <source>
        <strain evidence="2">CBS 109695</strain>
    </source>
</reference>
<dbReference type="EMBL" id="KV417607">
    <property type="protein sequence ID" value="KZP15198.1"/>
    <property type="molecule type" value="Genomic_DNA"/>
</dbReference>
<dbReference type="AlphaFoldDB" id="A0A166DYC0"/>
<feature type="region of interest" description="Disordered" evidence="1">
    <location>
        <begin position="13"/>
        <end position="39"/>
    </location>
</feature>